<reference evidence="3" key="1">
    <citation type="submission" date="2023-03" db="EMBL/GenBank/DDBJ databases">
        <title>Massive genome expansion in bonnet fungi (Mycena s.s.) driven by repeated elements and novel gene families across ecological guilds.</title>
        <authorList>
            <consortium name="Lawrence Berkeley National Laboratory"/>
            <person name="Harder C.B."/>
            <person name="Miyauchi S."/>
            <person name="Viragh M."/>
            <person name="Kuo A."/>
            <person name="Thoen E."/>
            <person name="Andreopoulos B."/>
            <person name="Lu D."/>
            <person name="Skrede I."/>
            <person name="Drula E."/>
            <person name="Henrissat B."/>
            <person name="Morin E."/>
            <person name="Kohler A."/>
            <person name="Barry K."/>
            <person name="LaButti K."/>
            <person name="Morin E."/>
            <person name="Salamov A."/>
            <person name="Lipzen A."/>
            <person name="Mereny Z."/>
            <person name="Hegedus B."/>
            <person name="Baldrian P."/>
            <person name="Stursova M."/>
            <person name="Weitz H."/>
            <person name="Taylor A."/>
            <person name="Grigoriev I.V."/>
            <person name="Nagy L.G."/>
            <person name="Martin F."/>
            <person name="Kauserud H."/>
        </authorList>
    </citation>
    <scope>NUCLEOTIDE SEQUENCE</scope>
    <source>
        <strain evidence="3">CBHHK002</strain>
    </source>
</reference>
<dbReference type="InterPro" id="IPR040892">
    <property type="entry name" value="RPN1_N"/>
</dbReference>
<gene>
    <name evidence="3" type="ORF">DFH08DRAFT_717555</name>
</gene>
<protein>
    <recommendedName>
        <fullName evidence="2">RPN1 N-terminal domain-containing protein</fullName>
    </recommendedName>
</protein>
<accession>A0AAD7EDA8</accession>
<feature type="non-terminal residue" evidence="3">
    <location>
        <position position="1"/>
    </location>
</feature>
<evidence type="ECO:0000313" key="3">
    <source>
        <dbReference type="EMBL" id="KAJ7312359.1"/>
    </source>
</evidence>
<dbReference type="GO" id="GO:0043161">
    <property type="term" value="P:proteasome-mediated ubiquitin-dependent protein catabolic process"/>
    <property type="evidence" value="ECO:0007669"/>
    <property type="project" value="TreeGrafter"/>
</dbReference>
<dbReference type="Proteomes" id="UP001218218">
    <property type="component" value="Unassembled WGS sequence"/>
</dbReference>
<dbReference type="AlphaFoldDB" id="A0AAD7EDA8"/>
<evidence type="ECO:0000313" key="4">
    <source>
        <dbReference type="Proteomes" id="UP001218218"/>
    </source>
</evidence>
<dbReference type="PANTHER" id="PTHR10943">
    <property type="entry name" value="26S PROTEASOME NON-ATPASE REGULATORY SUBUNIT"/>
    <property type="match status" value="1"/>
</dbReference>
<sequence length="172" mass="19270">ADILSVLAMTYSDTQPCGTLCYCLLSVSLQPAGSPPTDPGTCRHEYNHLLAAELGDDTHSIIGTIEDLCTLAKECTVFFIGHNTEPDVVNLLEELEIVDEIAQLVDDNMYNRILWISCVNLSPPPDNISCLWTAHKIYVQLCKFPEALTLMIWLRDPELIREDFNAPRNSYV</sequence>
<dbReference type="GO" id="GO:0005634">
    <property type="term" value="C:nucleus"/>
    <property type="evidence" value="ECO:0007669"/>
    <property type="project" value="TreeGrafter"/>
</dbReference>
<dbReference type="GO" id="GO:0034515">
    <property type="term" value="C:proteasome storage granule"/>
    <property type="evidence" value="ECO:0007669"/>
    <property type="project" value="TreeGrafter"/>
</dbReference>
<feature type="domain" description="RPN1 N-terminal" evidence="2">
    <location>
        <begin position="1"/>
        <end position="171"/>
    </location>
</feature>
<proteinExistence type="predicted"/>
<dbReference type="PANTHER" id="PTHR10943:SF1">
    <property type="entry name" value="26S PROTEASOME NON-ATPASE REGULATORY SUBUNIT 2"/>
    <property type="match status" value="1"/>
</dbReference>
<evidence type="ECO:0000256" key="1">
    <source>
        <dbReference type="ARBA" id="ARBA00022737"/>
    </source>
</evidence>
<organism evidence="3 4">
    <name type="scientific">Mycena albidolilacea</name>
    <dbReference type="NCBI Taxonomy" id="1033008"/>
    <lineage>
        <taxon>Eukaryota</taxon>
        <taxon>Fungi</taxon>
        <taxon>Dikarya</taxon>
        <taxon>Basidiomycota</taxon>
        <taxon>Agaricomycotina</taxon>
        <taxon>Agaricomycetes</taxon>
        <taxon>Agaricomycetidae</taxon>
        <taxon>Agaricales</taxon>
        <taxon>Marasmiineae</taxon>
        <taxon>Mycenaceae</taxon>
        <taxon>Mycena</taxon>
    </lineage>
</organism>
<name>A0AAD7EDA8_9AGAR</name>
<dbReference type="EMBL" id="JARIHO010000072">
    <property type="protein sequence ID" value="KAJ7312359.1"/>
    <property type="molecule type" value="Genomic_DNA"/>
</dbReference>
<comment type="caution">
    <text evidence="3">The sequence shown here is derived from an EMBL/GenBank/DDBJ whole genome shotgun (WGS) entry which is preliminary data.</text>
</comment>
<keyword evidence="4" id="KW-1185">Reference proteome</keyword>
<keyword evidence="1" id="KW-0677">Repeat</keyword>
<evidence type="ECO:0000259" key="2">
    <source>
        <dbReference type="Pfam" id="PF17781"/>
    </source>
</evidence>
<dbReference type="GO" id="GO:0008540">
    <property type="term" value="C:proteasome regulatory particle, base subcomplex"/>
    <property type="evidence" value="ECO:0007669"/>
    <property type="project" value="TreeGrafter"/>
</dbReference>
<dbReference type="Pfam" id="PF17781">
    <property type="entry name" value="RPN1_RPN2_N"/>
    <property type="match status" value="1"/>
</dbReference>